<evidence type="ECO:0000256" key="1">
    <source>
        <dbReference type="ARBA" id="ARBA00022801"/>
    </source>
</evidence>
<dbReference type="PANTHER" id="PTHR45648:SF22">
    <property type="entry name" value="GDSL LIPASE_ACYLHYDROLASE FAMILY PROTEIN (AFU_ORTHOLOGUE AFUA_4G14700)"/>
    <property type="match status" value="1"/>
</dbReference>
<gene>
    <name evidence="3" type="ORF">N7530_010094</name>
</gene>
<dbReference type="CDD" id="cd01846">
    <property type="entry name" value="fatty_acyltransferase_like"/>
    <property type="match status" value="1"/>
</dbReference>
<organism evidence="3 4">
    <name type="scientific">Penicillium desertorum</name>
    <dbReference type="NCBI Taxonomy" id="1303715"/>
    <lineage>
        <taxon>Eukaryota</taxon>
        <taxon>Fungi</taxon>
        <taxon>Dikarya</taxon>
        <taxon>Ascomycota</taxon>
        <taxon>Pezizomycotina</taxon>
        <taxon>Eurotiomycetes</taxon>
        <taxon>Eurotiomycetidae</taxon>
        <taxon>Eurotiales</taxon>
        <taxon>Aspergillaceae</taxon>
        <taxon>Penicillium</taxon>
    </lineage>
</organism>
<keyword evidence="1" id="KW-0378">Hydrolase</keyword>
<feature type="signal peptide" evidence="2">
    <location>
        <begin position="1"/>
        <end position="18"/>
    </location>
</feature>
<evidence type="ECO:0008006" key="5">
    <source>
        <dbReference type="Google" id="ProtNLM"/>
    </source>
</evidence>
<dbReference type="GO" id="GO:0016788">
    <property type="term" value="F:hydrolase activity, acting on ester bonds"/>
    <property type="evidence" value="ECO:0007669"/>
    <property type="project" value="InterPro"/>
</dbReference>
<reference evidence="3" key="2">
    <citation type="journal article" date="2023" name="IMA Fungus">
        <title>Comparative genomic study of the Penicillium genus elucidates a diverse pangenome and 15 lateral gene transfer events.</title>
        <authorList>
            <person name="Petersen C."/>
            <person name="Sorensen T."/>
            <person name="Nielsen M.R."/>
            <person name="Sondergaard T.E."/>
            <person name="Sorensen J.L."/>
            <person name="Fitzpatrick D.A."/>
            <person name="Frisvad J.C."/>
            <person name="Nielsen K.L."/>
        </authorList>
    </citation>
    <scope>NUCLEOTIDE SEQUENCE</scope>
    <source>
        <strain evidence="3">IBT 17660</strain>
    </source>
</reference>
<evidence type="ECO:0000313" key="4">
    <source>
        <dbReference type="Proteomes" id="UP001147760"/>
    </source>
</evidence>
<dbReference type="InterPro" id="IPR001087">
    <property type="entry name" value="GDSL"/>
</dbReference>
<dbReference type="AlphaFoldDB" id="A0A9W9WJT5"/>
<dbReference type="Gene3D" id="3.40.50.1110">
    <property type="entry name" value="SGNH hydrolase"/>
    <property type="match status" value="1"/>
</dbReference>
<reference evidence="3" key="1">
    <citation type="submission" date="2022-12" db="EMBL/GenBank/DDBJ databases">
        <authorList>
            <person name="Petersen C."/>
        </authorList>
    </citation>
    <scope>NUCLEOTIDE SEQUENCE</scope>
    <source>
        <strain evidence="3">IBT 17660</strain>
    </source>
</reference>
<dbReference type="InterPro" id="IPR051058">
    <property type="entry name" value="GDSL_Est/Lipase"/>
</dbReference>
<keyword evidence="2" id="KW-0732">Signal</keyword>
<sequence length="351" mass="38901">MVSAGFILLSLIVTSTYAWNIPNFTNLVVFGDSWSDAGRLNYIIAHNGSLPPVGWTNNESSVAADGGRPWPSYVGQYTGATVHNYAVAGAVCANSLTPRTCEPTQQLFPDIATYGIPAFLADDNYVLSNGTKFMTIPTESTVFAIMIGGNDVGAYGYLTDSQVAGTTIPNYVDCVFEQIDRLYQHGARHFILNTLGALYLSPQYGMPGAGGLKATQYWPDKYSNITASSQRMLEQVALVNAIYKVRTPLDVEYRRRYPEAQFALVDLEALMNDIYHHPEEYLNGTAPLNVTGYINHCALNGTDCARTDNNNPDAFMWYDELHPSEQTWRMIAKSFVQVIEGHSKWTRYYSG</sequence>
<keyword evidence="4" id="KW-1185">Reference proteome</keyword>
<dbReference type="SUPFAM" id="SSF52266">
    <property type="entry name" value="SGNH hydrolase"/>
    <property type="match status" value="1"/>
</dbReference>
<evidence type="ECO:0000313" key="3">
    <source>
        <dbReference type="EMBL" id="KAJ5466307.1"/>
    </source>
</evidence>
<feature type="chain" id="PRO_5040833274" description="Carbohydrate esterase family 16 protein" evidence="2">
    <location>
        <begin position="19"/>
        <end position="351"/>
    </location>
</feature>
<name>A0A9W9WJT5_9EURO</name>
<protein>
    <recommendedName>
        <fullName evidence="5">Carbohydrate esterase family 16 protein</fullName>
    </recommendedName>
</protein>
<dbReference type="OrthoDB" id="1600564at2759"/>
<dbReference type="Proteomes" id="UP001147760">
    <property type="component" value="Unassembled WGS sequence"/>
</dbReference>
<accession>A0A9W9WJT5</accession>
<dbReference type="PANTHER" id="PTHR45648">
    <property type="entry name" value="GDSL LIPASE/ACYLHYDROLASE FAMILY PROTEIN (AFU_ORTHOLOGUE AFUA_4G14700)"/>
    <property type="match status" value="1"/>
</dbReference>
<dbReference type="InterPro" id="IPR036514">
    <property type="entry name" value="SGNH_hydro_sf"/>
</dbReference>
<dbReference type="EMBL" id="JAPWDO010000006">
    <property type="protein sequence ID" value="KAJ5466307.1"/>
    <property type="molecule type" value="Genomic_DNA"/>
</dbReference>
<proteinExistence type="predicted"/>
<comment type="caution">
    <text evidence="3">The sequence shown here is derived from an EMBL/GenBank/DDBJ whole genome shotgun (WGS) entry which is preliminary data.</text>
</comment>
<dbReference type="Pfam" id="PF00657">
    <property type="entry name" value="Lipase_GDSL"/>
    <property type="match status" value="1"/>
</dbReference>
<evidence type="ECO:0000256" key="2">
    <source>
        <dbReference type="SAM" id="SignalP"/>
    </source>
</evidence>